<evidence type="ECO:0000313" key="2">
    <source>
        <dbReference type="EMBL" id="KAL3506885.1"/>
    </source>
</evidence>
<feature type="transmembrane region" description="Helical" evidence="1">
    <location>
        <begin position="494"/>
        <end position="514"/>
    </location>
</feature>
<keyword evidence="1" id="KW-0472">Membrane</keyword>
<keyword evidence="1" id="KW-0812">Transmembrane</keyword>
<evidence type="ECO:0000313" key="3">
    <source>
        <dbReference type="Proteomes" id="UP001630127"/>
    </source>
</evidence>
<dbReference type="PANTHER" id="PTHR31549:SF289">
    <property type="match status" value="1"/>
</dbReference>
<dbReference type="Proteomes" id="UP001630127">
    <property type="component" value="Unassembled WGS sequence"/>
</dbReference>
<accession>A0ABD2YHL6</accession>
<dbReference type="AlphaFoldDB" id="A0ABD2YHL6"/>
<comment type="caution">
    <text evidence="2">The sequence shown here is derived from an EMBL/GenBank/DDBJ whole genome shotgun (WGS) entry which is preliminary data.</text>
</comment>
<organism evidence="2 3">
    <name type="scientific">Cinchona calisaya</name>
    <dbReference type="NCBI Taxonomy" id="153742"/>
    <lineage>
        <taxon>Eukaryota</taxon>
        <taxon>Viridiplantae</taxon>
        <taxon>Streptophyta</taxon>
        <taxon>Embryophyta</taxon>
        <taxon>Tracheophyta</taxon>
        <taxon>Spermatophyta</taxon>
        <taxon>Magnoliopsida</taxon>
        <taxon>eudicotyledons</taxon>
        <taxon>Gunneridae</taxon>
        <taxon>Pentapetalae</taxon>
        <taxon>asterids</taxon>
        <taxon>lamiids</taxon>
        <taxon>Gentianales</taxon>
        <taxon>Rubiaceae</taxon>
        <taxon>Cinchonoideae</taxon>
        <taxon>Cinchoneae</taxon>
        <taxon>Cinchona</taxon>
    </lineage>
</organism>
<dbReference type="EMBL" id="JBJUIK010000013">
    <property type="protein sequence ID" value="KAL3506885.1"/>
    <property type="molecule type" value="Genomic_DNA"/>
</dbReference>
<name>A0ABD2YHL6_9GENT</name>
<gene>
    <name evidence="2" type="ORF">ACH5RR_032267</name>
</gene>
<protein>
    <submittedName>
        <fullName evidence="2">Uncharacterized protein</fullName>
    </submittedName>
</protein>
<keyword evidence="3" id="KW-1185">Reference proteome</keyword>
<dbReference type="PANTHER" id="PTHR31549">
    <property type="entry name" value="PROTEIN, PUTATIVE (DUF247)-RELATED-RELATED"/>
    <property type="match status" value="1"/>
</dbReference>
<evidence type="ECO:0000256" key="1">
    <source>
        <dbReference type="SAM" id="Phobius"/>
    </source>
</evidence>
<dbReference type="InterPro" id="IPR004158">
    <property type="entry name" value="DUF247_pln"/>
</dbReference>
<reference evidence="2 3" key="1">
    <citation type="submission" date="2024-11" db="EMBL/GenBank/DDBJ databases">
        <title>A near-complete genome assembly of Cinchona calisaya.</title>
        <authorList>
            <person name="Lian D.C."/>
            <person name="Zhao X.W."/>
            <person name="Wei L."/>
        </authorList>
    </citation>
    <scope>NUCLEOTIDE SEQUENCE [LARGE SCALE GENOMIC DNA]</scope>
    <source>
        <tissue evidence="2">Nenye</tissue>
    </source>
</reference>
<keyword evidence="1" id="KW-1133">Transmembrane helix</keyword>
<dbReference type="Pfam" id="PF03140">
    <property type="entry name" value="DUF247"/>
    <property type="match status" value="1"/>
</dbReference>
<proteinExistence type="predicted"/>
<sequence>MSNSIFSSTTSEQRWVNQFNDHFVIFIDNQPSIFRVPKRVSDTKPEAYAPQQIGLGAYHHFRPELDDEMESKKLEVLKKFLKPQEYNNFKNIIVDKVKELEQQIRSCYNNYLDLDRDTLAWIMAIDGTYLLYLISTMNPKNRHLSEDILKLENQIPVIVLKKIIKALHVPPDDGNNLDTDLFSNYFNFCDAHSPLELCKETDQVVGGDQATISAHLLSYLYNLTMKNWISHDFILSPKKNTDEQSGSAIQFMSSVRNENQPLILPPSSTTITGLAEPLISPDEETDTLFQEAETLVANLTGLRPLMLLARLPLREGIELFNVFKNVDQSKVEEIKIPSVSQLHEITKLDFKKWTEKGIGIKYKESEHALYLPVMKLNTSSEVVLRNLKAYEEASDSPGSDIRFSDYLDFMCGIIDTAKDVELLKEKGIIDSKMENEEITELFNGIHKSNLSNWKTDGLEQTIQRLNKRYDDTFRIKFWRYVKQHFTPSEAFIRIFLYVLVVVLLTFQAFCDVYGCSKRWS</sequence>